<dbReference type="STRING" id="1202768.SAMN05216285_2247"/>
<protein>
    <submittedName>
        <fullName evidence="2">Uncharacterized protein</fullName>
    </submittedName>
</protein>
<evidence type="ECO:0000313" key="2">
    <source>
        <dbReference type="EMBL" id="SEW10318.1"/>
    </source>
</evidence>
<reference evidence="3" key="1">
    <citation type="submission" date="2016-10" db="EMBL/GenBank/DDBJ databases">
        <authorList>
            <person name="Varghese N."/>
        </authorList>
    </citation>
    <scope>NUCLEOTIDE SEQUENCE [LARGE SCALE GENOMIC DNA]</scope>
    <source>
        <strain evidence="3">CGMCC 1.12284</strain>
    </source>
</reference>
<sequence>MSANDTAASATFSIEGPPPALDEAESKLVGQQNPVVYQAVRVSHGTLRSYAGRTDYDAESIIDSFAGVEVDRSDGELTVTWRWEHDAAVFFNNGTSDHTIDGDPVLVFRFDQDKYPYLAEMFPDGTAFLPDADVSGLPQSRFVQAGLEWLRQEVS</sequence>
<evidence type="ECO:0000256" key="1">
    <source>
        <dbReference type="SAM" id="MobiDB-lite"/>
    </source>
</evidence>
<feature type="region of interest" description="Disordered" evidence="1">
    <location>
        <begin position="1"/>
        <end position="22"/>
    </location>
</feature>
<dbReference type="eggNOG" id="arCOG11797">
    <property type="taxonomic scope" value="Archaea"/>
</dbReference>
<keyword evidence="3" id="KW-1185">Reference proteome</keyword>
<dbReference type="Proteomes" id="UP000183275">
    <property type="component" value="Unassembled WGS sequence"/>
</dbReference>
<dbReference type="EMBL" id="FOIS01000003">
    <property type="protein sequence ID" value="SEW10318.1"/>
    <property type="molecule type" value="Genomic_DNA"/>
</dbReference>
<feature type="compositionally biased region" description="Polar residues" evidence="1">
    <location>
        <begin position="1"/>
        <end position="12"/>
    </location>
</feature>
<gene>
    <name evidence="2" type="ORF">SAMN05216285_2247</name>
</gene>
<dbReference type="AlphaFoldDB" id="A0A1I0P7J5"/>
<proteinExistence type="predicted"/>
<name>A0A1I0P7J5_9EURY</name>
<dbReference type="RefSeq" id="WP_049991310.1">
    <property type="nucleotide sequence ID" value="NZ_FOIS01000003.1"/>
</dbReference>
<accession>A0A1I0P7J5</accession>
<dbReference type="OrthoDB" id="289617at2157"/>
<organism evidence="2 3">
    <name type="scientific">Natrinema salifodinae</name>
    <dbReference type="NCBI Taxonomy" id="1202768"/>
    <lineage>
        <taxon>Archaea</taxon>
        <taxon>Methanobacteriati</taxon>
        <taxon>Methanobacteriota</taxon>
        <taxon>Stenosarchaea group</taxon>
        <taxon>Halobacteria</taxon>
        <taxon>Halobacteriales</taxon>
        <taxon>Natrialbaceae</taxon>
        <taxon>Natrinema</taxon>
    </lineage>
</organism>
<evidence type="ECO:0000313" key="3">
    <source>
        <dbReference type="Proteomes" id="UP000183275"/>
    </source>
</evidence>